<evidence type="ECO:0000313" key="4">
    <source>
        <dbReference type="Proteomes" id="UP000247498"/>
    </source>
</evidence>
<dbReference type="STRING" id="307507.A0A2V0P505"/>
<evidence type="ECO:0000256" key="1">
    <source>
        <dbReference type="SAM" id="MobiDB-lite"/>
    </source>
</evidence>
<feature type="domain" description="Protein SirB1 N-terminal" evidence="2">
    <location>
        <begin position="212"/>
        <end position="330"/>
    </location>
</feature>
<feature type="compositionally biased region" description="Low complexity" evidence="1">
    <location>
        <begin position="186"/>
        <end position="199"/>
    </location>
</feature>
<dbReference type="Proteomes" id="UP000247498">
    <property type="component" value="Unassembled WGS sequence"/>
</dbReference>
<sequence>MLLSRRAFRSPTRSGTQLKAPRAQVRPSAALSTPGEVADRCAGAFALETAASRPDAAIPLLKAALLVALEEEAAAAAAAAADAAAGGAPAQPGGAAASGGAASGAANAGGGALSSSGAATWSLSRLDALADEARRLFLERHGSGGAGSQRMQEQQRPAPGPDAARLLTRAVSDGLALIRQALSAAEPQTAPAQAAAAEPRAGREEAPRPPAADWLARNPVAALECVNAVLFDRQGYAACNRWGDAADAQLAAVLEGGLGNCVALCLLYAGVCERLGLPLALRALRDEAGAYYCVAWPSEAGPLAAAGGRCVIDVYGKGALLTVEEVCELFAVQPEALLVPSSRRALLAALLSELQAAHWSAACGCAPSPAARLPLLPSTALRGLVTRLDGRRLERAIAAAGKRVALMPRCLRARMELGLLSYFAGSYDDAFLELGICLEELAAGRAATFQAGGGGGGGAGRGGAESERTLPPEVVVDAGLLLDKLRLELLVAAA</sequence>
<protein>
    <recommendedName>
        <fullName evidence="2">Protein SirB1 N-terminal domain-containing protein</fullName>
    </recommendedName>
</protein>
<feature type="compositionally biased region" description="Low complexity" evidence="1">
    <location>
        <begin position="85"/>
        <end position="106"/>
    </location>
</feature>
<evidence type="ECO:0000313" key="3">
    <source>
        <dbReference type="EMBL" id="GBF92165.1"/>
    </source>
</evidence>
<evidence type="ECO:0000259" key="2">
    <source>
        <dbReference type="Pfam" id="PF13369"/>
    </source>
</evidence>
<comment type="caution">
    <text evidence="3">The sequence shown here is derived from an EMBL/GenBank/DDBJ whole genome shotgun (WGS) entry which is preliminary data.</text>
</comment>
<dbReference type="PANTHER" id="PTHR31350">
    <property type="entry name" value="SI:DKEY-261L7.2"/>
    <property type="match status" value="1"/>
</dbReference>
<reference evidence="3 4" key="1">
    <citation type="journal article" date="2018" name="Sci. Rep.">
        <title>Raphidocelis subcapitata (=Pseudokirchneriella subcapitata) provides an insight into genome evolution and environmental adaptations in the Sphaeropleales.</title>
        <authorList>
            <person name="Suzuki S."/>
            <person name="Yamaguchi H."/>
            <person name="Nakajima N."/>
            <person name="Kawachi M."/>
        </authorList>
    </citation>
    <scope>NUCLEOTIDE SEQUENCE [LARGE SCALE GENOMIC DNA]</scope>
    <source>
        <strain evidence="3 4">NIES-35</strain>
    </source>
</reference>
<gene>
    <name evidence="3" type="ORF">Rsub_04512</name>
</gene>
<dbReference type="OrthoDB" id="28868at2759"/>
<feature type="region of interest" description="Disordered" evidence="1">
    <location>
        <begin position="186"/>
        <end position="211"/>
    </location>
</feature>
<dbReference type="PANTHER" id="PTHR31350:SF29">
    <property type="entry name" value="PROTEIN SIRB1 N-TERMINAL DOMAIN-CONTAINING PROTEIN"/>
    <property type="match status" value="1"/>
</dbReference>
<feature type="region of interest" description="Disordered" evidence="1">
    <location>
        <begin position="1"/>
        <end position="33"/>
    </location>
</feature>
<dbReference type="EMBL" id="BDRX01000029">
    <property type="protein sequence ID" value="GBF92165.1"/>
    <property type="molecule type" value="Genomic_DNA"/>
</dbReference>
<feature type="region of interest" description="Disordered" evidence="1">
    <location>
        <begin position="141"/>
        <end position="161"/>
    </location>
</feature>
<organism evidence="3 4">
    <name type="scientific">Raphidocelis subcapitata</name>
    <dbReference type="NCBI Taxonomy" id="307507"/>
    <lineage>
        <taxon>Eukaryota</taxon>
        <taxon>Viridiplantae</taxon>
        <taxon>Chlorophyta</taxon>
        <taxon>core chlorophytes</taxon>
        <taxon>Chlorophyceae</taxon>
        <taxon>CS clade</taxon>
        <taxon>Sphaeropleales</taxon>
        <taxon>Selenastraceae</taxon>
        <taxon>Raphidocelis</taxon>
    </lineage>
</organism>
<dbReference type="InterPro" id="IPR032698">
    <property type="entry name" value="SirB1_N"/>
</dbReference>
<keyword evidence="4" id="KW-1185">Reference proteome</keyword>
<proteinExistence type="predicted"/>
<accession>A0A2V0P505</accession>
<name>A0A2V0P505_9CHLO</name>
<feature type="region of interest" description="Disordered" evidence="1">
    <location>
        <begin position="85"/>
        <end position="111"/>
    </location>
</feature>
<dbReference type="AlphaFoldDB" id="A0A2V0P505"/>
<dbReference type="InParanoid" id="A0A2V0P505"/>
<dbReference type="Pfam" id="PF13369">
    <property type="entry name" value="Transglut_core2"/>
    <property type="match status" value="1"/>
</dbReference>